<dbReference type="Proteomes" id="UP000038009">
    <property type="component" value="Unassembled WGS sequence"/>
</dbReference>
<evidence type="ECO:0000256" key="1">
    <source>
        <dbReference type="SAM" id="MobiDB-lite"/>
    </source>
</evidence>
<dbReference type="VEuPathDB" id="TriTrypDB:Lsey_0090_0110"/>
<name>A0A0N1PBS8_LEPSE</name>
<feature type="compositionally biased region" description="Basic and acidic residues" evidence="1">
    <location>
        <begin position="663"/>
        <end position="672"/>
    </location>
</feature>
<reference evidence="2 3" key="1">
    <citation type="journal article" date="2015" name="PLoS Pathog.">
        <title>Leptomonas seymouri: Adaptations to the Dixenous Life Cycle Analyzed by Genome Sequencing, Transcriptome Profiling and Co-infection with Leishmania donovani.</title>
        <authorList>
            <person name="Kraeva N."/>
            <person name="Butenko A."/>
            <person name="Hlavacova J."/>
            <person name="Kostygov A."/>
            <person name="Myskova J."/>
            <person name="Grybchuk D."/>
            <person name="Lestinova T."/>
            <person name="Votypka J."/>
            <person name="Volf P."/>
            <person name="Opperdoes F."/>
            <person name="Flegontov P."/>
            <person name="Lukes J."/>
            <person name="Yurchenko V."/>
        </authorList>
    </citation>
    <scope>NUCLEOTIDE SEQUENCE [LARGE SCALE GENOMIC DNA]</scope>
    <source>
        <strain evidence="2 3">ATCC 30220</strain>
    </source>
</reference>
<feature type="compositionally biased region" description="Polar residues" evidence="1">
    <location>
        <begin position="651"/>
        <end position="661"/>
    </location>
</feature>
<proteinExistence type="predicted"/>
<evidence type="ECO:0000313" key="3">
    <source>
        <dbReference type="Proteomes" id="UP000038009"/>
    </source>
</evidence>
<dbReference type="AlphaFoldDB" id="A0A0N1PBS8"/>
<accession>A0A0N1PBS8</accession>
<dbReference type="OMA" id="CFKTNIP"/>
<protein>
    <submittedName>
        <fullName evidence="2">Uncharacterized protein</fullName>
    </submittedName>
</protein>
<dbReference type="PANTHER" id="PTHR35614">
    <property type="match status" value="1"/>
</dbReference>
<evidence type="ECO:0000313" key="2">
    <source>
        <dbReference type="EMBL" id="KPI87393.1"/>
    </source>
</evidence>
<organism evidence="2 3">
    <name type="scientific">Leptomonas seymouri</name>
    <dbReference type="NCBI Taxonomy" id="5684"/>
    <lineage>
        <taxon>Eukaryota</taxon>
        <taxon>Discoba</taxon>
        <taxon>Euglenozoa</taxon>
        <taxon>Kinetoplastea</taxon>
        <taxon>Metakinetoplastina</taxon>
        <taxon>Trypanosomatida</taxon>
        <taxon>Trypanosomatidae</taxon>
        <taxon>Leishmaniinae</taxon>
        <taxon>Leptomonas</taxon>
    </lineage>
</organism>
<feature type="region of interest" description="Disordered" evidence="1">
    <location>
        <begin position="425"/>
        <end position="451"/>
    </location>
</feature>
<dbReference type="OrthoDB" id="242859at2759"/>
<feature type="region of interest" description="Disordered" evidence="1">
    <location>
        <begin position="651"/>
        <end position="675"/>
    </location>
</feature>
<dbReference type="EMBL" id="LJSK01000090">
    <property type="protein sequence ID" value="KPI87393.1"/>
    <property type="molecule type" value="Genomic_DNA"/>
</dbReference>
<keyword evidence="3" id="KW-1185">Reference proteome</keyword>
<sequence length="936" mass="101388">MGCAPSAEIFRYAPFRPPQGRVRQVALIPIVEQFFPSPDCVLFQQLYDVYTDPSVRYYVRPNFDGSNGDLSRIPDAVNSREELHRALLQLARQGMFATNADVRAAYARGNAHSIRPILSAVVFLYEGASYVLEGSVPFHRHGCRTPMFVKVIGVVGDTTMMLQKGGGLVDAGKPQDALQMQTLVTKSAGDHNMTHVMLLASYVYHHQCCAVIGLPRVPPMAVRLTCFKTNIPFLCFLREMRDRMAGIVRSAHEPRWYVDEYCLHGTAAQEYVDVAIPAFAHYFISFLEAKSEQRMLKQLAHQQRVSAARNGAAQKRGSTSLVTFPIGSRQAQGESNYNESEQHGEAVKELDGIDQMQISRAAASAAKADAAASASTNATPRVTYIVKGYLTRPVTSLSAYSCAENEIYVTCMDGSVTVVDRRSVDAPDGPTHMPSLGQEDGTEEIAEERGVPTSARTVVATFTVRRGDLLSFSTLSSSPAAGEAVTDTARAECVADDDGYDSASMTSSHASLLRLRTDDDSVASSPSVLSLVRGQRETLVLRKGSWRVDDGVCIEGVLLSLVRDECKRAREASVDDPRWVHDDARNCPVHEGSFYVWRFRRGQENFFYGTVPKFVNAKPAQKRGGVLSGTRALHSSGALIRSDDMRMAQRSGNQRNANSNADVIKKPDKGVDDNGINIAPNRRRTSSTTAFQRQFIDVPIPSLAKGLLADPSDMQQQQQQQQRQLYLSHTASRASASANVCLQGSNAILGGGQTHLFPNDNTATTTASAAQLVYGVPYASPGQPSLYSMPPQAQQAMPLPACMAMQLPPPPPPRGGVWTPMAGPGAGGALSTVSMCVPDKTPPSAAVAYTVNPQGLLVPLSSVPMDANHPNVAHAASSMPPVLTAPPVPNYAMVDGRLCVLQLSPAATPPSPPHCMAHQHQHQHQQCMGSIFYILR</sequence>
<comment type="caution">
    <text evidence="2">The sequence shown here is derived from an EMBL/GenBank/DDBJ whole genome shotgun (WGS) entry which is preliminary data.</text>
</comment>
<gene>
    <name evidence="2" type="ORF">ABL78_3527</name>
</gene>
<dbReference type="PANTHER" id="PTHR35614:SF5">
    <property type="entry name" value="SPRY DOMAIN-CONTAINING PROTEIN"/>
    <property type="match status" value="1"/>
</dbReference>